<dbReference type="InterPro" id="IPR035919">
    <property type="entry name" value="EAL_sf"/>
</dbReference>
<dbReference type="CDD" id="cd00130">
    <property type="entry name" value="PAS"/>
    <property type="match status" value="1"/>
</dbReference>
<feature type="domain" description="GGDEF" evidence="4">
    <location>
        <begin position="228"/>
        <end position="369"/>
    </location>
</feature>
<dbReference type="EMBL" id="MAGO01000001">
    <property type="protein sequence ID" value="OCC16351.1"/>
    <property type="molecule type" value="Genomic_DNA"/>
</dbReference>
<evidence type="ECO:0000313" key="6">
    <source>
        <dbReference type="Proteomes" id="UP000093080"/>
    </source>
</evidence>
<dbReference type="InterPro" id="IPR001633">
    <property type="entry name" value="EAL_dom"/>
</dbReference>
<dbReference type="AlphaFoldDB" id="A0A1B9F994"/>
<dbReference type="STRING" id="1156395.DBT_0168"/>
<keyword evidence="6" id="KW-1185">Reference proteome</keyword>
<evidence type="ECO:0000256" key="1">
    <source>
        <dbReference type="SAM" id="Phobius"/>
    </source>
</evidence>
<dbReference type="InterPro" id="IPR029787">
    <property type="entry name" value="Nucleotide_cyclase"/>
</dbReference>
<feature type="transmembrane region" description="Helical" evidence="1">
    <location>
        <begin position="7"/>
        <end position="40"/>
    </location>
</feature>
<dbReference type="SMART" id="SM00052">
    <property type="entry name" value="EAL"/>
    <property type="match status" value="1"/>
</dbReference>
<dbReference type="SUPFAM" id="SSF141868">
    <property type="entry name" value="EAL domain-like"/>
    <property type="match status" value="1"/>
</dbReference>
<reference evidence="5 6" key="1">
    <citation type="submission" date="2016-06" db="EMBL/GenBank/DDBJ databases">
        <title>Respiratory ammonification of nitrate coupled to the oxidation of elemental sulfur in deep-sea autotrophic thermophilic bacteria.</title>
        <authorList>
            <person name="Slobodkina G.B."/>
            <person name="Mardanov A.V."/>
            <person name="Ravin N.V."/>
            <person name="Frolova A.A."/>
            <person name="Viryasiv M.B."/>
            <person name="Chernyh N.A."/>
            <person name="Bonch-Osmolovskaya E.A."/>
            <person name="Slobodkin A.I."/>
        </authorList>
    </citation>
    <scope>NUCLEOTIDE SEQUENCE [LARGE SCALE GENOMIC DNA]</scope>
    <source>
        <strain evidence="5 6">S69</strain>
    </source>
</reference>
<dbReference type="PANTHER" id="PTHR44757:SF4">
    <property type="entry name" value="DIGUANYLATE CYCLASE DGCE-RELATED"/>
    <property type="match status" value="1"/>
</dbReference>
<evidence type="ECO:0000313" key="5">
    <source>
        <dbReference type="EMBL" id="OCC16351.1"/>
    </source>
</evidence>
<dbReference type="NCBIfam" id="TIGR00254">
    <property type="entry name" value="GGDEF"/>
    <property type="match status" value="1"/>
</dbReference>
<dbReference type="Proteomes" id="UP000093080">
    <property type="component" value="Unassembled WGS sequence"/>
</dbReference>
<dbReference type="Gene3D" id="3.30.450.20">
    <property type="entry name" value="PAS domain"/>
    <property type="match status" value="1"/>
</dbReference>
<dbReference type="PROSITE" id="PS50883">
    <property type="entry name" value="EAL"/>
    <property type="match status" value="1"/>
</dbReference>
<accession>A0A1B9F994</accession>
<dbReference type="InterPro" id="IPR000014">
    <property type="entry name" value="PAS"/>
</dbReference>
<dbReference type="NCBIfam" id="TIGR00229">
    <property type="entry name" value="sensory_box"/>
    <property type="match status" value="1"/>
</dbReference>
<name>A0A1B9F994_9BACT</name>
<dbReference type="FunFam" id="3.30.70.270:FF:000001">
    <property type="entry name" value="Diguanylate cyclase domain protein"/>
    <property type="match status" value="1"/>
</dbReference>
<keyword evidence="1" id="KW-0812">Transmembrane</keyword>
<dbReference type="OrthoDB" id="9759431at2"/>
<dbReference type="Gene3D" id="3.30.70.270">
    <property type="match status" value="1"/>
</dbReference>
<keyword evidence="1" id="KW-0472">Membrane</keyword>
<dbReference type="InterPro" id="IPR043128">
    <property type="entry name" value="Rev_trsase/Diguanyl_cyclase"/>
</dbReference>
<dbReference type="Pfam" id="PF13188">
    <property type="entry name" value="PAS_8"/>
    <property type="match status" value="1"/>
</dbReference>
<feature type="domain" description="EAL" evidence="3">
    <location>
        <begin position="381"/>
        <end position="632"/>
    </location>
</feature>
<sequence>MFFISGYFAFIISFLDATATATHLLVATVFGCGGIFVFLITNLSLSTIKQVKKVAILEADNLEIKSIKERLETILNSVAEGIVTFGSNGEILSVNRAAEELFKCKEKDMLGTQLTKYIRFPEVEYQLEKTNSIDYFDFLKNHHDREKEAIGIDSQGREFPIEAKIRLTNLDGVPCLTALVSDITEKKAFIEKLTYMAQRDPLTGLYNRKHFIDELERLVERTKRSQRPSGAVLYIDLDRFKFVNDTFGHSAGDKLLKEVADLLRERTRKGDMLARFSSGLASRFGGDEFTILLYDCDEEGAKSAARSFHQRIMDYVFSYNGKQINIGCSIGIALITPDCKNSEDVLSRADFACHLAKQAGRNTVKIFNLESKDQMDHVKIDINWSNRIKTALKKEAFLLAIQPIVHVKSKEIYAHEVLLRMKDERGHIIMPGGFIPAAERFGLMKDIDIWVIKNAIKLLVDSEAKKKINRLSINLSAQAINDEGLLKVIEETIQGFLISPETLVFEITETTVFSDLAAIKRFLHGLKKLGCLTALDDFGARFSSFSYLKELPIDLVKIDGPIVRDIGFDSLDRAVVKAINDVAHVLGKKTVAKFVEDELCLRLLEETGVDYIQGFITGAPILLNEFTTKPPS</sequence>
<dbReference type="GO" id="GO:0003824">
    <property type="term" value="F:catalytic activity"/>
    <property type="evidence" value="ECO:0007669"/>
    <property type="project" value="UniProtKB-ARBA"/>
</dbReference>
<comment type="caution">
    <text evidence="5">The sequence shown here is derived from an EMBL/GenBank/DDBJ whole genome shotgun (WGS) entry which is preliminary data.</text>
</comment>
<feature type="domain" description="PAS" evidence="2">
    <location>
        <begin position="67"/>
        <end position="122"/>
    </location>
</feature>
<dbReference type="InterPro" id="IPR052155">
    <property type="entry name" value="Biofilm_reg_signaling"/>
</dbReference>
<evidence type="ECO:0000259" key="4">
    <source>
        <dbReference type="PROSITE" id="PS50887"/>
    </source>
</evidence>
<protein>
    <submittedName>
        <fullName evidence="5">Diguanylate cyclase/phosphodiesterase (GGDEF &amp; EAL domains) with PAS/PAC sensor(S)</fullName>
    </submittedName>
</protein>
<dbReference type="PROSITE" id="PS50887">
    <property type="entry name" value="GGDEF"/>
    <property type="match status" value="1"/>
</dbReference>
<organism evidence="5 6">
    <name type="scientific">Dissulfuribacter thermophilus</name>
    <dbReference type="NCBI Taxonomy" id="1156395"/>
    <lineage>
        <taxon>Bacteria</taxon>
        <taxon>Pseudomonadati</taxon>
        <taxon>Thermodesulfobacteriota</taxon>
        <taxon>Dissulfuribacteria</taxon>
        <taxon>Dissulfuribacterales</taxon>
        <taxon>Dissulfuribacteraceae</taxon>
        <taxon>Dissulfuribacter</taxon>
    </lineage>
</organism>
<dbReference type="SUPFAM" id="SSF55785">
    <property type="entry name" value="PYP-like sensor domain (PAS domain)"/>
    <property type="match status" value="1"/>
</dbReference>
<dbReference type="CDD" id="cd01948">
    <property type="entry name" value="EAL"/>
    <property type="match status" value="1"/>
</dbReference>
<dbReference type="SUPFAM" id="SSF55073">
    <property type="entry name" value="Nucleotide cyclase"/>
    <property type="match status" value="1"/>
</dbReference>
<dbReference type="RefSeq" id="WP_067615474.1">
    <property type="nucleotide sequence ID" value="NZ_MAGO01000001.1"/>
</dbReference>
<gene>
    <name evidence="5" type="ORF">DBT_0168</name>
</gene>
<dbReference type="SMART" id="SM00267">
    <property type="entry name" value="GGDEF"/>
    <property type="match status" value="1"/>
</dbReference>
<proteinExistence type="predicted"/>
<dbReference type="Gene3D" id="3.20.20.450">
    <property type="entry name" value="EAL domain"/>
    <property type="match status" value="1"/>
</dbReference>
<evidence type="ECO:0000259" key="2">
    <source>
        <dbReference type="PROSITE" id="PS50112"/>
    </source>
</evidence>
<dbReference type="SMART" id="SM00091">
    <property type="entry name" value="PAS"/>
    <property type="match status" value="1"/>
</dbReference>
<dbReference type="CDD" id="cd01949">
    <property type="entry name" value="GGDEF"/>
    <property type="match status" value="1"/>
</dbReference>
<evidence type="ECO:0000259" key="3">
    <source>
        <dbReference type="PROSITE" id="PS50883"/>
    </source>
</evidence>
<dbReference type="Pfam" id="PF00563">
    <property type="entry name" value="EAL"/>
    <property type="match status" value="1"/>
</dbReference>
<dbReference type="PANTHER" id="PTHR44757">
    <property type="entry name" value="DIGUANYLATE CYCLASE DGCP"/>
    <property type="match status" value="1"/>
</dbReference>
<dbReference type="InterPro" id="IPR035965">
    <property type="entry name" value="PAS-like_dom_sf"/>
</dbReference>
<keyword evidence="1" id="KW-1133">Transmembrane helix</keyword>
<dbReference type="InterPro" id="IPR000160">
    <property type="entry name" value="GGDEF_dom"/>
</dbReference>
<dbReference type="PROSITE" id="PS50112">
    <property type="entry name" value="PAS"/>
    <property type="match status" value="1"/>
</dbReference>
<dbReference type="Pfam" id="PF00990">
    <property type="entry name" value="GGDEF"/>
    <property type="match status" value="1"/>
</dbReference>